<organism evidence="2 3">
    <name type="scientific">Azonexus hydrophilus</name>
    <dbReference type="NCBI Taxonomy" id="418702"/>
    <lineage>
        <taxon>Bacteria</taxon>
        <taxon>Pseudomonadati</taxon>
        <taxon>Pseudomonadota</taxon>
        <taxon>Betaproteobacteria</taxon>
        <taxon>Rhodocyclales</taxon>
        <taxon>Azonexaceae</taxon>
        <taxon>Azonexus</taxon>
    </lineage>
</organism>
<gene>
    <name evidence="2" type="ORF">BJN45_15940</name>
</gene>
<dbReference type="STRING" id="418702.BJN45_15940"/>
<evidence type="ECO:0000313" key="3">
    <source>
        <dbReference type="Proteomes" id="UP000187526"/>
    </source>
</evidence>
<feature type="compositionally biased region" description="Basic and acidic residues" evidence="1">
    <location>
        <begin position="129"/>
        <end position="144"/>
    </location>
</feature>
<evidence type="ECO:0000313" key="2">
    <source>
        <dbReference type="EMBL" id="OMG52137.1"/>
    </source>
</evidence>
<reference evidence="2 3" key="1">
    <citation type="submission" date="2016-10" db="EMBL/GenBank/DDBJ databases">
        <title>Alkaliphiles isolated from bioreactors.</title>
        <authorList>
            <person name="Salah Z."/>
            <person name="Rout S.P."/>
            <person name="Humphreys P.N."/>
        </authorList>
    </citation>
    <scope>NUCLEOTIDE SEQUENCE [LARGE SCALE GENOMIC DNA]</scope>
    <source>
        <strain evidence="2 3">ZS02</strain>
    </source>
</reference>
<protein>
    <recommendedName>
        <fullName evidence="4">Lipoprotein</fullName>
    </recommendedName>
</protein>
<proteinExistence type="predicted"/>
<keyword evidence="3" id="KW-1185">Reference proteome</keyword>
<accession>A0A1R1I082</accession>
<evidence type="ECO:0000256" key="1">
    <source>
        <dbReference type="SAM" id="MobiDB-lite"/>
    </source>
</evidence>
<name>A0A1R1I082_9RHOO</name>
<dbReference type="EMBL" id="MTHD01000006">
    <property type="protein sequence ID" value="OMG52137.1"/>
    <property type="molecule type" value="Genomic_DNA"/>
</dbReference>
<dbReference type="PROSITE" id="PS51257">
    <property type="entry name" value="PROKAR_LIPOPROTEIN"/>
    <property type="match status" value="1"/>
</dbReference>
<dbReference type="Proteomes" id="UP000187526">
    <property type="component" value="Unassembled WGS sequence"/>
</dbReference>
<evidence type="ECO:0008006" key="4">
    <source>
        <dbReference type="Google" id="ProtNLM"/>
    </source>
</evidence>
<dbReference type="RefSeq" id="WP_076097045.1">
    <property type="nucleotide sequence ID" value="NZ_MTHD01000006.1"/>
</dbReference>
<feature type="region of interest" description="Disordered" evidence="1">
    <location>
        <begin position="88"/>
        <end position="144"/>
    </location>
</feature>
<sequence length="144" mass="15254">MIKHASILALAVLALSGCDQVAGKLGLENPAAKEARTDAEGKAVGSACRHSGRAIEDCYAIYSWLPKASVYTGWREMDEYMRENKLETIEPQLPPPEPPGAKKKRAVTTPPEGLADPAPTAVPAASETADDKAAKDVKAENGKN</sequence>
<dbReference type="AlphaFoldDB" id="A0A1R1I082"/>
<comment type="caution">
    <text evidence="2">The sequence shown here is derived from an EMBL/GenBank/DDBJ whole genome shotgun (WGS) entry which is preliminary data.</text>
</comment>